<dbReference type="Proteomes" id="UP000049127">
    <property type="component" value="Unassembled WGS sequence"/>
</dbReference>
<reference evidence="2 3" key="1">
    <citation type="submission" date="2015-01" db="EMBL/GenBank/DDBJ databases">
        <authorList>
            <person name="Aslett A.Martin."/>
            <person name="De Silva Nishadi"/>
        </authorList>
    </citation>
    <scope>NUCLEOTIDE SEQUENCE [LARGE SCALE GENOMIC DNA]</scope>
    <source>
        <strain evidence="2 3">R28058</strain>
    </source>
</reference>
<keyword evidence="1" id="KW-1133">Transmembrane helix</keyword>
<evidence type="ECO:0000313" key="2">
    <source>
        <dbReference type="EMBL" id="CEQ02813.1"/>
    </source>
</evidence>
<name>A0A0C7G716_PARSO</name>
<keyword evidence="1" id="KW-0812">Transmembrane</keyword>
<gene>
    <name evidence="2" type="ORF">R28058_05461</name>
</gene>
<proteinExistence type="predicted"/>
<accession>A0A0C7G716</accession>
<dbReference type="RefSeq" id="WP_055341394.1">
    <property type="nucleotide sequence ID" value="NZ_CDNI01000003.1"/>
</dbReference>
<feature type="transmembrane region" description="Helical" evidence="1">
    <location>
        <begin position="6"/>
        <end position="24"/>
    </location>
</feature>
<protein>
    <recommendedName>
        <fullName evidence="4">DUF3784 domain-containing protein</fullName>
    </recommendedName>
</protein>
<sequence length="111" mass="12765">MFGLIIGVGFIILGISYINLAFKLKRTKDMKLVKNNMVKIEKIKDKEGYINFNFRISLTIGIIEVLYGIISLLAKYNESFNDVALIMNIITIFAIFGYIYKIMVKAPKFQE</sequence>
<feature type="transmembrane region" description="Helical" evidence="1">
    <location>
        <begin position="80"/>
        <end position="100"/>
    </location>
</feature>
<feature type="transmembrane region" description="Helical" evidence="1">
    <location>
        <begin position="52"/>
        <end position="74"/>
    </location>
</feature>
<dbReference type="OrthoDB" id="1760748at2"/>
<organism evidence="2 3">
    <name type="scientific">Paraclostridium sordellii</name>
    <name type="common">Clostridium sordellii</name>
    <dbReference type="NCBI Taxonomy" id="1505"/>
    <lineage>
        <taxon>Bacteria</taxon>
        <taxon>Bacillati</taxon>
        <taxon>Bacillota</taxon>
        <taxon>Clostridia</taxon>
        <taxon>Peptostreptococcales</taxon>
        <taxon>Peptostreptococcaceae</taxon>
        <taxon>Paraclostridium</taxon>
    </lineage>
</organism>
<evidence type="ECO:0008006" key="4">
    <source>
        <dbReference type="Google" id="ProtNLM"/>
    </source>
</evidence>
<keyword evidence="1" id="KW-0472">Membrane</keyword>
<dbReference type="EMBL" id="CEKZ01000003">
    <property type="protein sequence ID" value="CEQ02813.1"/>
    <property type="molecule type" value="Genomic_DNA"/>
</dbReference>
<evidence type="ECO:0000313" key="3">
    <source>
        <dbReference type="Proteomes" id="UP000049127"/>
    </source>
</evidence>
<dbReference type="AlphaFoldDB" id="A0A0C7G716"/>
<evidence type="ECO:0000256" key="1">
    <source>
        <dbReference type="SAM" id="Phobius"/>
    </source>
</evidence>